<reference evidence="8" key="3">
    <citation type="submission" date="2015-06" db="UniProtKB">
        <authorList>
            <consortium name="EnsemblMetazoa"/>
        </authorList>
    </citation>
    <scope>IDENTIFICATION</scope>
</reference>
<dbReference type="Gene3D" id="1.10.238.10">
    <property type="entry name" value="EF-hand"/>
    <property type="match status" value="3"/>
</dbReference>
<dbReference type="InterPro" id="IPR011992">
    <property type="entry name" value="EF-hand-dom_pair"/>
</dbReference>
<dbReference type="GO" id="GO:0005509">
    <property type="term" value="F:calcium ion binding"/>
    <property type="evidence" value="ECO:0007669"/>
    <property type="project" value="InterPro"/>
</dbReference>
<dbReference type="Pfam" id="PF13499">
    <property type="entry name" value="EF-hand_7"/>
    <property type="match status" value="2"/>
</dbReference>
<dbReference type="HOGENOM" id="CLU_1241154_0_0_1"/>
<gene>
    <name evidence="7" type="ORF">CAPTEDRAFT_209387</name>
</gene>
<dbReference type="Proteomes" id="UP000014760">
    <property type="component" value="Unassembled WGS sequence"/>
</dbReference>
<dbReference type="OrthoDB" id="26525at2759"/>
<feature type="domain" description="EF-hand" evidence="6">
    <location>
        <begin position="155"/>
        <end position="190"/>
    </location>
</feature>
<dbReference type="SMART" id="SM00054">
    <property type="entry name" value="EFh"/>
    <property type="match status" value="4"/>
</dbReference>
<keyword evidence="1" id="KW-0677">Repeat</keyword>
<protein>
    <recommendedName>
        <fullName evidence="6">EF-hand domain-containing protein</fullName>
    </recommendedName>
</protein>
<dbReference type="EnsemblMetazoa" id="CapteT209387">
    <property type="protein sequence ID" value="CapteP209387"/>
    <property type="gene ID" value="CapteG209387"/>
</dbReference>
<sequence length="223" mass="26332">METKTFTEDQLKKYRRAFDVYDLNHNGCIEATELKALAQYMGYRISQQQIYAIIKKLNLDEKGVITFDDFLRAMPGNTEVITEDEHRRSAYKRKFLEYDPQNKGFVAASAAKKILKDELRCSDGQFESLVSHFQLDVHENLNYEEFVEFYCKLQESKKRIQQSFREFDMDDKGFVSMEDAQRTMASYGFSDNEIVSLFNLHDRNQDNLLNYEEFISFWGVCVE</sequence>
<dbReference type="AlphaFoldDB" id="R7V5P0"/>
<keyword evidence="4" id="KW-0505">Motor protein</keyword>
<dbReference type="InterPro" id="IPR050403">
    <property type="entry name" value="Myosin_RLC"/>
</dbReference>
<keyword evidence="5" id="KW-0514">Muscle protein</keyword>
<dbReference type="EMBL" id="AMQN01005846">
    <property type="status" value="NOT_ANNOTATED_CDS"/>
    <property type="molecule type" value="Genomic_DNA"/>
</dbReference>
<evidence type="ECO:0000256" key="1">
    <source>
        <dbReference type="ARBA" id="ARBA00022737"/>
    </source>
</evidence>
<evidence type="ECO:0000259" key="6">
    <source>
        <dbReference type="PROSITE" id="PS50222"/>
    </source>
</evidence>
<evidence type="ECO:0000313" key="9">
    <source>
        <dbReference type="Proteomes" id="UP000014760"/>
    </source>
</evidence>
<organism evidence="7">
    <name type="scientific">Capitella teleta</name>
    <name type="common">Polychaete worm</name>
    <dbReference type="NCBI Taxonomy" id="283909"/>
    <lineage>
        <taxon>Eukaryota</taxon>
        <taxon>Metazoa</taxon>
        <taxon>Spiralia</taxon>
        <taxon>Lophotrochozoa</taxon>
        <taxon>Annelida</taxon>
        <taxon>Polychaeta</taxon>
        <taxon>Sedentaria</taxon>
        <taxon>Scolecida</taxon>
        <taxon>Capitellidae</taxon>
        <taxon>Capitella</taxon>
    </lineage>
</organism>
<feature type="domain" description="EF-hand" evidence="6">
    <location>
        <begin position="9"/>
        <end position="44"/>
    </location>
</feature>
<name>R7V5P0_CAPTE</name>
<dbReference type="FunFam" id="1.10.238.10:FF:000178">
    <property type="entry name" value="Calmodulin-2 A"/>
    <property type="match status" value="1"/>
</dbReference>
<dbReference type="PANTHER" id="PTHR23049">
    <property type="entry name" value="MYOSIN REGULATORY LIGHT CHAIN 2"/>
    <property type="match status" value="1"/>
</dbReference>
<proteinExistence type="predicted"/>
<accession>R7V5P0</accession>
<keyword evidence="9" id="KW-1185">Reference proteome</keyword>
<dbReference type="OMA" id="RRETNHE"/>
<dbReference type="PROSITE" id="PS00018">
    <property type="entry name" value="EF_HAND_1"/>
    <property type="match status" value="2"/>
</dbReference>
<evidence type="ECO:0000256" key="3">
    <source>
        <dbReference type="ARBA" id="ARBA00023123"/>
    </source>
</evidence>
<evidence type="ECO:0000313" key="8">
    <source>
        <dbReference type="EnsemblMetazoa" id="CapteP209387"/>
    </source>
</evidence>
<reference evidence="7 9" key="2">
    <citation type="journal article" date="2013" name="Nature">
        <title>Insights into bilaterian evolution from three spiralian genomes.</title>
        <authorList>
            <person name="Simakov O."/>
            <person name="Marletaz F."/>
            <person name="Cho S.J."/>
            <person name="Edsinger-Gonzales E."/>
            <person name="Havlak P."/>
            <person name="Hellsten U."/>
            <person name="Kuo D.H."/>
            <person name="Larsson T."/>
            <person name="Lv J."/>
            <person name="Arendt D."/>
            <person name="Savage R."/>
            <person name="Osoegawa K."/>
            <person name="de Jong P."/>
            <person name="Grimwood J."/>
            <person name="Chapman J.A."/>
            <person name="Shapiro H."/>
            <person name="Aerts A."/>
            <person name="Otillar R.P."/>
            <person name="Terry A.Y."/>
            <person name="Boore J.L."/>
            <person name="Grigoriev I.V."/>
            <person name="Lindberg D.R."/>
            <person name="Seaver E.C."/>
            <person name="Weisblat D.A."/>
            <person name="Putnam N.H."/>
            <person name="Rokhsar D.S."/>
        </authorList>
    </citation>
    <scope>NUCLEOTIDE SEQUENCE</scope>
    <source>
        <strain evidence="7 9">I ESC-2004</strain>
    </source>
</reference>
<evidence type="ECO:0000256" key="5">
    <source>
        <dbReference type="ARBA" id="ARBA00023179"/>
    </source>
</evidence>
<evidence type="ECO:0000313" key="7">
    <source>
        <dbReference type="EMBL" id="ELU11100.1"/>
    </source>
</evidence>
<evidence type="ECO:0000256" key="2">
    <source>
        <dbReference type="ARBA" id="ARBA00022837"/>
    </source>
</evidence>
<dbReference type="PROSITE" id="PS50222">
    <property type="entry name" value="EF_HAND_2"/>
    <property type="match status" value="3"/>
</dbReference>
<evidence type="ECO:0000256" key="4">
    <source>
        <dbReference type="ARBA" id="ARBA00023175"/>
    </source>
</evidence>
<reference evidence="9" key="1">
    <citation type="submission" date="2012-12" db="EMBL/GenBank/DDBJ databases">
        <authorList>
            <person name="Hellsten U."/>
            <person name="Grimwood J."/>
            <person name="Chapman J.A."/>
            <person name="Shapiro H."/>
            <person name="Aerts A."/>
            <person name="Otillar R.P."/>
            <person name="Terry A.Y."/>
            <person name="Boore J.L."/>
            <person name="Simakov O."/>
            <person name="Marletaz F."/>
            <person name="Cho S.-J."/>
            <person name="Edsinger-Gonzales E."/>
            <person name="Havlak P."/>
            <person name="Kuo D.-H."/>
            <person name="Larsson T."/>
            <person name="Lv J."/>
            <person name="Arendt D."/>
            <person name="Savage R."/>
            <person name="Osoegawa K."/>
            <person name="de Jong P."/>
            <person name="Lindberg D.R."/>
            <person name="Seaver E.C."/>
            <person name="Weisblat D.A."/>
            <person name="Putnam N.H."/>
            <person name="Grigoriev I.V."/>
            <person name="Rokhsar D.S."/>
        </authorList>
    </citation>
    <scope>NUCLEOTIDE SEQUENCE</scope>
    <source>
        <strain evidence="9">I ESC-2004</strain>
    </source>
</reference>
<feature type="domain" description="EF-hand" evidence="6">
    <location>
        <begin position="45"/>
        <end position="80"/>
    </location>
</feature>
<keyword evidence="2" id="KW-0106">Calcium</keyword>
<dbReference type="GO" id="GO:0016459">
    <property type="term" value="C:myosin complex"/>
    <property type="evidence" value="ECO:0007669"/>
    <property type="project" value="UniProtKB-KW"/>
</dbReference>
<dbReference type="SUPFAM" id="SSF47473">
    <property type="entry name" value="EF-hand"/>
    <property type="match status" value="2"/>
</dbReference>
<dbReference type="InterPro" id="IPR018247">
    <property type="entry name" value="EF_Hand_1_Ca_BS"/>
</dbReference>
<keyword evidence="3" id="KW-0518">Myosin</keyword>
<dbReference type="EMBL" id="KB296957">
    <property type="protein sequence ID" value="ELU11100.1"/>
    <property type="molecule type" value="Genomic_DNA"/>
</dbReference>
<dbReference type="InterPro" id="IPR002048">
    <property type="entry name" value="EF_hand_dom"/>
</dbReference>
<dbReference type="STRING" id="283909.R7V5P0"/>